<organism evidence="2 3">
    <name type="scientific">Actinoplanes awajinensis subsp. mycoplanecinus</name>
    <dbReference type="NCBI Taxonomy" id="135947"/>
    <lineage>
        <taxon>Bacteria</taxon>
        <taxon>Bacillati</taxon>
        <taxon>Actinomycetota</taxon>
        <taxon>Actinomycetes</taxon>
        <taxon>Micromonosporales</taxon>
        <taxon>Micromonosporaceae</taxon>
        <taxon>Actinoplanes</taxon>
    </lineage>
</organism>
<dbReference type="OrthoDB" id="3276625at2"/>
<evidence type="ECO:0008006" key="4">
    <source>
        <dbReference type="Google" id="ProtNLM"/>
    </source>
</evidence>
<keyword evidence="1" id="KW-1133">Transmembrane helix</keyword>
<dbReference type="InterPro" id="IPR036278">
    <property type="entry name" value="Sialidase_sf"/>
</dbReference>
<name>A0A0X3VCS3_9ACTN</name>
<dbReference type="Gene3D" id="2.120.10.10">
    <property type="match status" value="1"/>
</dbReference>
<reference evidence="2 3" key="1">
    <citation type="submission" date="2015-10" db="EMBL/GenBank/DDBJ databases">
        <authorList>
            <person name="Gilbert D.G."/>
        </authorList>
    </citation>
    <scope>NUCLEOTIDE SEQUENCE [LARGE SCALE GENOMIC DNA]</scope>
    <source>
        <strain evidence="2 3">NRRL B-16712</strain>
    </source>
</reference>
<sequence length="407" mass="43605">MLDSQFDRLRAEVGGAVRQPDFDSVRDRAAVRKRRRRTAAVVVAVLIATGFGFAVNRGPAAPDQVATVDPEPGYPRLIGLTSAGNDLYALQEPRPDSAAELHVSPDGGATWASRDLPPMAVDADPSREGTFTALSTGLVLWRENNVGATERDRFWITRDGARSWTRPEIGTQPVDTVPDGVRPVDCALLGVTTCTVGVVDPDTGRFAPLRNQPTGLSPEFSVNGDVMVPFDGQLWVPGMDPDTQRPAMASSSDRGRTWHTHVFTDAVPDEPRPGDDFMSSIRFVPELAAGSGGAAYVLTFRSKDLIDVHHTTDGGLTWQVGDTIQGALLSAGFVTPDGTHVASRTTDFVAGQGTGPYTPVTLRGFPGNPLYRVQVSGPGTTAPYVVVTETAAYRSENGLTWQQIRLP</sequence>
<dbReference type="RefSeq" id="WP_067684668.1">
    <property type="nucleotide sequence ID" value="NZ_LLZH01000005.1"/>
</dbReference>
<gene>
    <name evidence="2" type="ORF">ADL15_02250</name>
</gene>
<proteinExistence type="predicted"/>
<keyword evidence="1" id="KW-0472">Membrane</keyword>
<protein>
    <recommendedName>
        <fullName evidence="4">Exo-alpha-sialidase</fullName>
    </recommendedName>
</protein>
<dbReference type="AlphaFoldDB" id="A0A0X3VCS3"/>
<dbReference type="Proteomes" id="UP000053244">
    <property type="component" value="Unassembled WGS sequence"/>
</dbReference>
<comment type="caution">
    <text evidence="2">The sequence shown here is derived from an EMBL/GenBank/DDBJ whole genome shotgun (WGS) entry which is preliminary data.</text>
</comment>
<dbReference type="EMBL" id="LLZH01000005">
    <property type="protein sequence ID" value="KUL42072.1"/>
    <property type="molecule type" value="Genomic_DNA"/>
</dbReference>
<dbReference type="SUPFAM" id="SSF50939">
    <property type="entry name" value="Sialidases"/>
    <property type="match status" value="1"/>
</dbReference>
<evidence type="ECO:0000313" key="2">
    <source>
        <dbReference type="EMBL" id="KUL42072.1"/>
    </source>
</evidence>
<evidence type="ECO:0000256" key="1">
    <source>
        <dbReference type="SAM" id="Phobius"/>
    </source>
</evidence>
<accession>A0A0X3VCS3</accession>
<feature type="transmembrane region" description="Helical" evidence="1">
    <location>
        <begin position="38"/>
        <end position="55"/>
    </location>
</feature>
<keyword evidence="3" id="KW-1185">Reference proteome</keyword>
<evidence type="ECO:0000313" key="3">
    <source>
        <dbReference type="Proteomes" id="UP000053244"/>
    </source>
</evidence>
<keyword evidence="1" id="KW-0812">Transmembrane</keyword>